<evidence type="ECO:0000313" key="2">
    <source>
        <dbReference type="Proteomes" id="UP000442990"/>
    </source>
</evidence>
<dbReference type="AlphaFoldDB" id="A0A7J5D4K6"/>
<proteinExistence type="predicted"/>
<dbReference type="Proteomes" id="UP000442990">
    <property type="component" value="Unassembled WGS sequence"/>
</dbReference>
<protein>
    <submittedName>
        <fullName evidence="1">Uncharacterized protein</fullName>
    </submittedName>
</protein>
<reference evidence="1 2" key="1">
    <citation type="submission" date="2019-09" db="EMBL/GenBank/DDBJ databases">
        <title>Isolation and identification of active actinomycetes.</title>
        <authorList>
            <person name="Yu Z."/>
            <person name="Han C."/>
            <person name="Yu B."/>
        </authorList>
    </citation>
    <scope>NUCLEOTIDE SEQUENCE [LARGE SCALE GENOMIC DNA]</scope>
    <source>
        <strain evidence="1 2">NEAU-H2</strain>
    </source>
</reference>
<gene>
    <name evidence="1" type="ORF">F8144_41680</name>
</gene>
<dbReference type="EMBL" id="WBKG01000060">
    <property type="protein sequence ID" value="KAB1977579.1"/>
    <property type="molecule type" value="Genomic_DNA"/>
</dbReference>
<comment type="caution">
    <text evidence="1">The sequence shown here is derived from an EMBL/GenBank/DDBJ whole genome shotgun (WGS) entry which is preliminary data.</text>
</comment>
<evidence type="ECO:0000313" key="1">
    <source>
        <dbReference type="EMBL" id="KAB1977579.1"/>
    </source>
</evidence>
<name>A0A7J5D4K6_9ACTN</name>
<sequence>MIQVVIRRELGIGRGGASAEGCDVLGGHDAAATVTASADLTEEGRRVGGAAEKALLQVGLEVVDVAVGAAFACGGEDLVEAGGEVVL</sequence>
<dbReference type="RefSeq" id="WP_151474622.1">
    <property type="nucleotide sequence ID" value="NZ_WBKG01000060.1"/>
</dbReference>
<keyword evidence="2" id="KW-1185">Reference proteome</keyword>
<organism evidence="1 2">
    <name type="scientific">Streptomyces triticiradicis</name>
    <dbReference type="NCBI Taxonomy" id="2651189"/>
    <lineage>
        <taxon>Bacteria</taxon>
        <taxon>Bacillati</taxon>
        <taxon>Actinomycetota</taxon>
        <taxon>Actinomycetes</taxon>
        <taxon>Kitasatosporales</taxon>
        <taxon>Streptomycetaceae</taxon>
        <taxon>Streptomyces</taxon>
    </lineage>
</organism>
<accession>A0A7J5D4K6</accession>